<dbReference type="Gene3D" id="3.60.40.10">
    <property type="entry name" value="PPM-type phosphatase domain"/>
    <property type="match status" value="1"/>
</dbReference>
<gene>
    <name evidence="3" type="ORF">ACFO0R_03865</name>
</gene>
<dbReference type="PANTHER" id="PTHR43156">
    <property type="entry name" value="STAGE II SPORULATION PROTEIN E-RELATED"/>
    <property type="match status" value="1"/>
</dbReference>
<evidence type="ECO:0000256" key="1">
    <source>
        <dbReference type="ARBA" id="ARBA00022801"/>
    </source>
</evidence>
<name>A0ABV8ZNM4_9NEIS</name>
<dbReference type="InterPro" id="IPR052016">
    <property type="entry name" value="Bact_Sigma-Reg"/>
</dbReference>
<sequence length="360" mass="39243">MRIRAWLSADAEARVRSDPWLSALDWRFCGGADFAVGGRQDLWLTDLSDAPLALCEQWESGKPLWVFLSGRAAPWLSSPNIHFLRGGFDMELLRQRLLAWCWQQQSLCPCLFGKAAFDIINGAMSLYRSADSPPHLFPLEVSVKPVDVSGGDVVLRADLPDRTLLILADASGHGQGSVLDAALLVLGASRCLLSQALSPETLAELNAYMFRHVADGRYVGAALLEIDWPGRQVRLLNAGMPDILLFLSSRLERRFPSMCSPLGLSGDIEPRVPLTLQWAEGQHFLAHSDGMEESDLPYLLSRLLSLSGIAAAGSFGYGPLPSIPLGFASPYNDDMSSLAFAVPTALERFSAAPARPLPDR</sequence>
<comment type="caution">
    <text evidence="3">The sequence shown here is derived from an EMBL/GenBank/DDBJ whole genome shotgun (WGS) entry which is preliminary data.</text>
</comment>
<keyword evidence="1 3" id="KW-0378">Hydrolase</keyword>
<reference evidence="4" key="1">
    <citation type="journal article" date="2019" name="Int. J. Syst. Evol. Microbiol.">
        <title>The Global Catalogue of Microorganisms (GCM) 10K type strain sequencing project: providing services to taxonomists for standard genome sequencing and annotation.</title>
        <authorList>
            <consortium name="The Broad Institute Genomics Platform"/>
            <consortium name="The Broad Institute Genome Sequencing Center for Infectious Disease"/>
            <person name="Wu L."/>
            <person name="Ma J."/>
        </authorList>
    </citation>
    <scope>NUCLEOTIDE SEQUENCE [LARGE SCALE GENOMIC DNA]</scope>
    <source>
        <strain evidence="4">CGMCC 4.7608</strain>
    </source>
</reference>
<dbReference type="RefSeq" id="WP_231462726.1">
    <property type="nucleotide sequence ID" value="NZ_JAJOHW010000083.1"/>
</dbReference>
<organism evidence="3 4">
    <name type="scientific">Chromobacterium aquaticum</name>
    <dbReference type="NCBI Taxonomy" id="467180"/>
    <lineage>
        <taxon>Bacteria</taxon>
        <taxon>Pseudomonadati</taxon>
        <taxon>Pseudomonadota</taxon>
        <taxon>Betaproteobacteria</taxon>
        <taxon>Neisseriales</taxon>
        <taxon>Chromobacteriaceae</taxon>
        <taxon>Chromobacterium</taxon>
    </lineage>
</organism>
<evidence type="ECO:0000313" key="4">
    <source>
        <dbReference type="Proteomes" id="UP001595999"/>
    </source>
</evidence>
<proteinExistence type="predicted"/>
<dbReference type="SMART" id="SM00331">
    <property type="entry name" value="PP2C_SIG"/>
    <property type="match status" value="1"/>
</dbReference>
<dbReference type="Pfam" id="PF07228">
    <property type="entry name" value="SpoIIE"/>
    <property type="match status" value="1"/>
</dbReference>
<dbReference type="PANTHER" id="PTHR43156:SF2">
    <property type="entry name" value="STAGE II SPORULATION PROTEIN E"/>
    <property type="match status" value="1"/>
</dbReference>
<dbReference type="EC" id="3.1.3.16" evidence="3"/>
<dbReference type="EMBL" id="JBHSEK010000002">
    <property type="protein sequence ID" value="MFC4488747.1"/>
    <property type="molecule type" value="Genomic_DNA"/>
</dbReference>
<keyword evidence="4" id="KW-1185">Reference proteome</keyword>
<dbReference type="GO" id="GO:0004722">
    <property type="term" value="F:protein serine/threonine phosphatase activity"/>
    <property type="evidence" value="ECO:0007669"/>
    <property type="project" value="UniProtKB-EC"/>
</dbReference>
<dbReference type="InterPro" id="IPR001932">
    <property type="entry name" value="PPM-type_phosphatase-like_dom"/>
</dbReference>
<dbReference type="InterPro" id="IPR036457">
    <property type="entry name" value="PPM-type-like_dom_sf"/>
</dbReference>
<evidence type="ECO:0000259" key="2">
    <source>
        <dbReference type="SMART" id="SM00331"/>
    </source>
</evidence>
<evidence type="ECO:0000313" key="3">
    <source>
        <dbReference type="EMBL" id="MFC4488747.1"/>
    </source>
</evidence>
<accession>A0ABV8ZNM4</accession>
<feature type="domain" description="PPM-type phosphatase" evidence="2">
    <location>
        <begin position="136"/>
        <end position="342"/>
    </location>
</feature>
<protein>
    <submittedName>
        <fullName evidence="3">PP2C family protein-serine/threonine phosphatase</fullName>
        <ecNumber evidence="3">3.1.3.16</ecNumber>
    </submittedName>
</protein>
<dbReference type="Proteomes" id="UP001595999">
    <property type="component" value="Unassembled WGS sequence"/>
</dbReference>